<evidence type="ECO:0000313" key="3">
    <source>
        <dbReference type="Proteomes" id="UP000323454"/>
    </source>
</evidence>
<proteinExistence type="predicted"/>
<reference evidence="2 3" key="2">
    <citation type="submission" date="2019-09" db="EMBL/GenBank/DDBJ databases">
        <authorList>
            <person name="Jin C."/>
        </authorList>
    </citation>
    <scope>NUCLEOTIDE SEQUENCE [LARGE SCALE GENOMIC DNA]</scope>
    <source>
        <strain evidence="2 3">AN110305</strain>
    </source>
</reference>
<feature type="transmembrane region" description="Helical" evidence="1">
    <location>
        <begin position="116"/>
        <end position="132"/>
    </location>
</feature>
<comment type="caution">
    <text evidence="2">The sequence shown here is derived from an EMBL/GenBank/DDBJ whole genome shotgun (WGS) entry which is preliminary data.</text>
</comment>
<protein>
    <submittedName>
        <fullName evidence="2">Uncharacterized protein</fullName>
    </submittedName>
</protein>
<accession>A0A5B2XPP9</accession>
<evidence type="ECO:0000256" key="1">
    <source>
        <dbReference type="SAM" id="Phobius"/>
    </source>
</evidence>
<name>A0A5B2XPP9_9PSEU</name>
<keyword evidence="1" id="KW-0472">Membrane</keyword>
<feature type="transmembrane region" description="Helical" evidence="1">
    <location>
        <begin position="64"/>
        <end position="85"/>
    </location>
</feature>
<dbReference type="EMBL" id="VUOB01000010">
    <property type="protein sequence ID" value="KAA2264842.1"/>
    <property type="molecule type" value="Genomic_DNA"/>
</dbReference>
<organism evidence="2 3">
    <name type="scientific">Solihabitans fulvus</name>
    <dbReference type="NCBI Taxonomy" id="1892852"/>
    <lineage>
        <taxon>Bacteria</taxon>
        <taxon>Bacillati</taxon>
        <taxon>Actinomycetota</taxon>
        <taxon>Actinomycetes</taxon>
        <taxon>Pseudonocardiales</taxon>
        <taxon>Pseudonocardiaceae</taxon>
        <taxon>Solihabitans</taxon>
    </lineage>
</organism>
<reference evidence="2 3" key="1">
    <citation type="submission" date="2019-09" db="EMBL/GenBank/DDBJ databases">
        <title>Goodfellowia gen. nov., a new genus of the Pseudonocardineae related to Actinoalloteichus, containing Goodfellowia coeruleoviolacea gen. nov., comb. nov. gen. nov., comb. nov.</title>
        <authorList>
            <person name="Labeda D."/>
        </authorList>
    </citation>
    <scope>NUCLEOTIDE SEQUENCE [LARGE SCALE GENOMIC DNA]</scope>
    <source>
        <strain evidence="2 3">AN110305</strain>
    </source>
</reference>
<keyword evidence="1" id="KW-0812">Transmembrane</keyword>
<sequence length="142" mass="15457">MADSTEPTPPPRALRAAVGVWLALAVFGLLITAILWFTKDAVRRQLISGNYVAVDRADDLTHSLLIQNTIASVFFGASYAGLAVLLWKGRSWARVLLTVVAGLHFFVMLINGVSVPNFLVAALIILGVALTWRGSTRRWLAQ</sequence>
<feature type="transmembrane region" description="Helical" evidence="1">
    <location>
        <begin position="12"/>
        <end position="37"/>
    </location>
</feature>
<keyword evidence="3" id="KW-1185">Reference proteome</keyword>
<evidence type="ECO:0000313" key="2">
    <source>
        <dbReference type="EMBL" id="KAA2264842.1"/>
    </source>
</evidence>
<keyword evidence="1" id="KW-1133">Transmembrane helix</keyword>
<dbReference type="Proteomes" id="UP000323454">
    <property type="component" value="Unassembled WGS sequence"/>
</dbReference>
<dbReference type="RefSeq" id="WP_149848640.1">
    <property type="nucleotide sequence ID" value="NZ_VUOB01000010.1"/>
</dbReference>
<gene>
    <name evidence="2" type="ORF">F0L68_07130</name>
</gene>
<dbReference type="AlphaFoldDB" id="A0A5B2XPP9"/>
<dbReference type="OrthoDB" id="3691978at2"/>